<dbReference type="Proteomes" id="UP000191285">
    <property type="component" value="Unassembled WGS sequence"/>
</dbReference>
<feature type="transmembrane region" description="Helical" evidence="6">
    <location>
        <begin position="200"/>
        <end position="218"/>
    </location>
</feature>
<dbReference type="AlphaFoldDB" id="A0A1V6TNX4"/>
<protein>
    <recommendedName>
        <fullName evidence="9">Amino acid permease/ SLC12A domain-containing protein</fullName>
    </recommendedName>
</protein>
<feature type="transmembrane region" description="Helical" evidence="6">
    <location>
        <begin position="489"/>
        <end position="512"/>
    </location>
</feature>
<proteinExistence type="predicted"/>
<evidence type="ECO:0000256" key="6">
    <source>
        <dbReference type="SAM" id="Phobius"/>
    </source>
</evidence>
<feature type="transmembrane region" description="Helical" evidence="6">
    <location>
        <begin position="174"/>
        <end position="193"/>
    </location>
</feature>
<dbReference type="Pfam" id="PF13520">
    <property type="entry name" value="AA_permease_2"/>
    <property type="match status" value="2"/>
</dbReference>
<dbReference type="PIRSF" id="PIRSF006060">
    <property type="entry name" value="AA_transporter"/>
    <property type="match status" value="1"/>
</dbReference>
<feature type="transmembrane region" description="Helical" evidence="6">
    <location>
        <begin position="344"/>
        <end position="376"/>
    </location>
</feature>
<dbReference type="Gene3D" id="1.20.1740.10">
    <property type="entry name" value="Amino acid/polyamine transporter I"/>
    <property type="match status" value="1"/>
</dbReference>
<evidence type="ECO:0000256" key="3">
    <source>
        <dbReference type="ARBA" id="ARBA00022692"/>
    </source>
</evidence>
<dbReference type="OrthoDB" id="3257095at2759"/>
<feature type="transmembrane region" description="Helical" evidence="6">
    <location>
        <begin position="404"/>
        <end position="423"/>
    </location>
</feature>
<reference evidence="8" key="1">
    <citation type="journal article" date="2017" name="Nat. Microbiol.">
        <title>Global analysis of biosynthetic gene clusters reveals vast potential of secondary metabolite production in Penicillium species.</title>
        <authorList>
            <person name="Nielsen J.C."/>
            <person name="Grijseels S."/>
            <person name="Prigent S."/>
            <person name="Ji B."/>
            <person name="Dainat J."/>
            <person name="Nielsen K.F."/>
            <person name="Frisvad J.C."/>
            <person name="Workman M."/>
            <person name="Nielsen J."/>
        </authorList>
    </citation>
    <scope>NUCLEOTIDE SEQUENCE [LARGE SCALE GENOMIC DNA]</scope>
    <source>
        <strain evidence="8">IBT 24891</strain>
    </source>
</reference>
<dbReference type="PANTHER" id="PTHR45649:SF1">
    <property type="entry name" value="TRANSPORTER, PUTATIVE (EUROFUNG)-RELATED"/>
    <property type="match status" value="1"/>
</dbReference>
<accession>A0A1V6TNX4</accession>
<keyword evidence="4 6" id="KW-1133">Transmembrane helix</keyword>
<comment type="subcellular location">
    <subcellularLocation>
        <location evidence="1">Membrane</location>
        <topology evidence="1">Multi-pass membrane protein</topology>
    </subcellularLocation>
</comment>
<evidence type="ECO:0000256" key="1">
    <source>
        <dbReference type="ARBA" id="ARBA00004141"/>
    </source>
</evidence>
<evidence type="ECO:0000256" key="5">
    <source>
        <dbReference type="ARBA" id="ARBA00023136"/>
    </source>
</evidence>
<evidence type="ECO:0000256" key="2">
    <source>
        <dbReference type="ARBA" id="ARBA00022448"/>
    </source>
</evidence>
<feature type="transmembrane region" description="Helical" evidence="6">
    <location>
        <begin position="81"/>
        <end position="105"/>
    </location>
</feature>
<keyword evidence="8" id="KW-1185">Reference proteome</keyword>
<feature type="transmembrane region" description="Helical" evidence="6">
    <location>
        <begin position="299"/>
        <end position="324"/>
    </location>
</feature>
<feature type="transmembrane region" description="Helical" evidence="6">
    <location>
        <begin position="45"/>
        <end position="69"/>
    </location>
</feature>
<dbReference type="EMBL" id="MLKD01000004">
    <property type="protein sequence ID" value="OQE27856.1"/>
    <property type="molecule type" value="Genomic_DNA"/>
</dbReference>
<evidence type="ECO:0008006" key="9">
    <source>
        <dbReference type="Google" id="ProtNLM"/>
    </source>
</evidence>
<name>A0A1V6TNX4_9EURO</name>
<dbReference type="GO" id="GO:0016020">
    <property type="term" value="C:membrane"/>
    <property type="evidence" value="ECO:0007669"/>
    <property type="project" value="UniProtKB-SubCell"/>
</dbReference>
<evidence type="ECO:0000313" key="7">
    <source>
        <dbReference type="EMBL" id="OQE27856.1"/>
    </source>
</evidence>
<feature type="transmembrane region" description="Helical" evidence="6">
    <location>
        <begin position="126"/>
        <end position="154"/>
    </location>
</feature>
<dbReference type="InterPro" id="IPR002293">
    <property type="entry name" value="AA/rel_permease1"/>
</dbReference>
<keyword evidence="3 6" id="KW-0812">Transmembrane</keyword>
<feature type="transmembrane region" description="Helical" evidence="6">
    <location>
        <begin position="435"/>
        <end position="455"/>
    </location>
</feature>
<dbReference type="GO" id="GO:0022857">
    <property type="term" value="F:transmembrane transporter activity"/>
    <property type="evidence" value="ECO:0007669"/>
    <property type="project" value="InterPro"/>
</dbReference>
<feature type="transmembrane region" description="Helical" evidence="6">
    <location>
        <begin position="524"/>
        <end position="543"/>
    </location>
</feature>
<dbReference type="PANTHER" id="PTHR45649">
    <property type="entry name" value="AMINO-ACID PERMEASE BAT1"/>
    <property type="match status" value="1"/>
</dbReference>
<feature type="transmembrane region" description="Helical" evidence="6">
    <location>
        <begin position="238"/>
        <end position="257"/>
    </location>
</feature>
<comment type="caution">
    <text evidence="7">The sequence shown here is derived from an EMBL/GenBank/DDBJ whole genome shotgun (WGS) entry which is preliminary data.</text>
</comment>
<organism evidence="7 8">
    <name type="scientific">Penicillium steckii</name>
    <dbReference type="NCBI Taxonomy" id="303698"/>
    <lineage>
        <taxon>Eukaryota</taxon>
        <taxon>Fungi</taxon>
        <taxon>Dikarya</taxon>
        <taxon>Ascomycota</taxon>
        <taxon>Pezizomycotina</taxon>
        <taxon>Eurotiomycetes</taxon>
        <taxon>Eurotiomycetidae</taxon>
        <taxon>Eurotiales</taxon>
        <taxon>Aspergillaceae</taxon>
        <taxon>Penicillium</taxon>
    </lineage>
</organism>
<keyword evidence="2" id="KW-0813">Transport</keyword>
<gene>
    <name evidence="7" type="ORF">PENSTE_c004G02042</name>
</gene>
<sequence length="567" mass="61572">MYTQETKRANATDMCDVDHPSISTREIDDAELARMGKRPVLKRNFGLWSILGFSCTILITWEGIVVLFLQAYQNGGPAGAVYGFIFVWIGVASTFVVLSELASMAPTSGGQYHWCSMFAPKAAMKLTSYLTGWLTVIGWQATFATSCYLVGTLIQGLITLTQDSYRPQNWHGTLLFWAVAVFSLVINLIGGNLLPRFEGLILVLHLIGFFAILIPLITTADHGSANEVFTHFLNHGEFPSQGLSFFVGMVGCMFAFAGGDAAVHVGLSSSVDDANLRELANLVKLVYQMSEEITNASTAVPASIMLSVLINGSLGFGMLIAMLFCLGDIELALESPTGYPFMSIFLQATGSVAGTAVMGSIITTMGISTSVGMLATTSRQFWSFARDRGIPGWRIWSQVHGKNAIPVYSVLLTTTIACLLALINIGSSVAFNDLVAMSISGLYLSYMAVAGLLLYRRCTGEIRDSNDSNTETVNTAGARLVWGPFHLPGVCGVLVNTFALIYMSIAVFFSFWPPSWVVTVDTMNFSVVGTFGVILLSLIYYILRARRIYVGPRVEFRYSEESLAAAE</sequence>
<evidence type="ECO:0000313" key="8">
    <source>
        <dbReference type="Proteomes" id="UP000191285"/>
    </source>
</evidence>
<evidence type="ECO:0000256" key="4">
    <source>
        <dbReference type="ARBA" id="ARBA00022989"/>
    </source>
</evidence>
<keyword evidence="5 6" id="KW-0472">Membrane</keyword>